<dbReference type="Proteomes" id="UP000005156">
    <property type="component" value="Unassembled WGS sequence"/>
</dbReference>
<name>F3QLJ3_9BURK</name>
<comment type="caution">
    <text evidence="1">The sequence shown here is derived from an EMBL/GenBank/DDBJ whole genome shotgun (WGS) entry which is preliminary data.</text>
</comment>
<proteinExistence type="predicted"/>
<gene>
    <name evidence="1" type="ORF">HMPREF9439_01813</name>
</gene>
<sequence length="82" mass="9521">MIPENYRFSGLEFESSRNKENIFRLAVFGQKNTFFSSLFLKKAQSKTDCLYLTTNQEMSVGPWLRPTWLLCLSTAVDTMTKI</sequence>
<evidence type="ECO:0000313" key="1">
    <source>
        <dbReference type="EMBL" id="EGG53180.1"/>
    </source>
</evidence>
<reference evidence="1 2" key="1">
    <citation type="submission" date="2011-02" db="EMBL/GenBank/DDBJ databases">
        <authorList>
            <person name="Weinstock G."/>
            <person name="Sodergren E."/>
            <person name="Clifton S."/>
            <person name="Fulton L."/>
            <person name="Fulton B."/>
            <person name="Courtney L."/>
            <person name="Fronick C."/>
            <person name="Harrison M."/>
            <person name="Strong C."/>
            <person name="Farmer C."/>
            <person name="Delahaunty K."/>
            <person name="Markovic C."/>
            <person name="Hall O."/>
            <person name="Minx P."/>
            <person name="Tomlinson C."/>
            <person name="Mitreva M."/>
            <person name="Hou S."/>
            <person name="Chen J."/>
            <person name="Wollam A."/>
            <person name="Pepin K.H."/>
            <person name="Johnson M."/>
            <person name="Bhonagiri V."/>
            <person name="Zhang X."/>
            <person name="Suruliraj S."/>
            <person name="Warren W."/>
            <person name="Chinwalla A."/>
            <person name="Mardis E.R."/>
            <person name="Wilson R.K."/>
        </authorList>
    </citation>
    <scope>NUCLEOTIDE SEQUENCE [LARGE SCALE GENOMIC DNA]</scope>
    <source>
        <strain evidence="1 2">YIT 11859</strain>
    </source>
</reference>
<organism evidence="1 2">
    <name type="scientific">Parasutterella excrementihominis YIT 11859</name>
    <dbReference type="NCBI Taxonomy" id="762966"/>
    <lineage>
        <taxon>Bacteria</taxon>
        <taxon>Pseudomonadati</taxon>
        <taxon>Pseudomonadota</taxon>
        <taxon>Betaproteobacteria</taxon>
        <taxon>Burkholderiales</taxon>
        <taxon>Sutterellaceae</taxon>
        <taxon>Parasutterella</taxon>
    </lineage>
</organism>
<dbReference type="HOGENOM" id="CLU_2555207_0_0_4"/>
<protein>
    <submittedName>
        <fullName evidence="1">Uncharacterized protein</fullName>
    </submittedName>
</protein>
<evidence type="ECO:0000313" key="2">
    <source>
        <dbReference type="Proteomes" id="UP000005156"/>
    </source>
</evidence>
<accession>F3QLJ3</accession>
<keyword evidence="2" id="KW-1185">Reference proteome</keyword>
<dbReference type="EMBL" id="AFBP01000057">
    <property type="protein sequence ID" value="EGG53180.1"/>
    <property type="molecule type" value="Genomic_DNA"/>
</dbReference>
<dbReference type="AlphaFoldDB" id="F3QLJ3"/>